<evidence type="ECO:0000313" key="2">
    <source>
        <dbReference type="EMBL" id="WOK91488.1"/>
    </source>
</evidence>
<keyword evidence="1" id="KW-1133">Transmembrane helix</keyword>
<gene>
    <name evidence="2" type="ORF">Cni_G00179</name>
</gene>
<dbReference type="Proteomes" id="UP001327560">
    <property type="component" value="Chromosome 1"/>
</dbReference>
<feature type="transmembrane region" description="Helical" evidence="1">
    <location>
        <begin position="153"/>
        <end position="178"/>
    </location>
</feature>
<keyword evidence="1" id="KW-0472">Membrane</keyword>
<protein>
    <submittedName>
        <fullName evidence="2">Uncharacterized protein</fullName>
    </submittedName>
</protein>
<evidence type="ECO:0000313" key="3">
    <source>
        <dbReference type="Proteomes" id="UP001327560"/>
    </source>
</evidence>
<accession>A0AAQ3JKQ6</accession>
<keyword evidence="1" id="KW-0812">Transmembrane</keyword>
<evidence type="ECO:0000256" key="1">
    <source>
        <dbReference type="SAM" id="Phobius"/>
    </source>
</evidence>
<reference evidence="2 3" key="1">
    <citation type="submission" date="2023-10" db="EMBL/GenBank/DDBJ databases">
        <title>Chromosome-scale genome assembly provides insights into flower coloration mechanisms of Canna indica.</title>
        <authorList>
            <person name="Li C."/>
        </authorList>
    </citation>
    <scope>NUCLEOTIDE SEQUENCE [LARGE SCALE GENOMIC DNA]</scope>
    <source>
        <tissue evidence="2">Flower</tissue>
    </source>
</reference>
<proteinExistence type="predicted"/>
<dbReference type="EMBL" id="CP136890">
    <property type="protein sequence ID" value="WOK91488.1"/>
    <property type="molecule type" value="Genomic_DNA"/>
</dbReference>
<feature type="transmembrane region" description="Helical" evidence="1">
    <location>
        <begin position="69"/>
        <end position="90"/>
    </location>
</feature>
<keyword evidence="3" id="KW-1185">Reference proteome</keyword>
<dbReference type="AlphaFoldDB" id="A0AAQ3JKQ6"/>
<organism evidence="2 3">
    <name type="scientific">Canna indica</name>
    <name type="common">Indian-shot</name>
    <dbReference type="NCBI Taxonomy" id="4628"/>
    <lineage>
        <taxon>Eukaryota</taxon>
        <taxon>Viridiplantae</taxon>
        <taxon>Streptophyta</taxon>
        <taxon>Embryophyta</taxon>
        <taxon>Tracheophyta</taxon>
        <taxon>Spermatophyta</taxon>
        <taxon>Magnoliopsida</taxon>
        <taxon>Liliopsida</taxon>
        <taxon>Zingiberales</taxon>
        <taxon>Cannaceae</taxon>
        <taxon>Canna</taxon>
    </lineage>
</organism>
<feature type="transmembrane region" description="Helical" evidence="1">
    <location>
        <begin position="110"/>
        <end position="133"/>
    </location>
</feature>
<name>A0AAQ3JKQ6_9LILI</name>
<sequence>MICFQFLLLPVNTPIHKLRRVATPVLELPFLPLARLFIADAIACLSKKASTGSNMAYCSRCCLNHAMKAMHLVVNCFGTAMIIYSVWLLKTWKQGVATLDVTTSNLPTPWFIHTMLGIGIMVCFCAIVGHAVISRIVEGHTKFVNSFSFYASICRLVGIVILLAQVNVLVLAIILWALGPQPRNNCESCCT</sequence>